<dbReference type="Proteomes" id="UP000466864">
    <property type="component" value="Unassembled WGS sequence"/>
</dbReference>
<comment type="caution">
    <text evidence="1">The sequence shown here is derived from an EMBL/GenBank/DDBJ whole genome shotgun (WGS) entry which is preliminary data.</text>
</comment>
<evidence type="ECO:0000313" key="2">
    <source>
        <dbReference type="Proteomes" id="UP000466864"/>
    </source>
</evidence>
<protein>
    <submittedName>
        <fullName evidence="1">Uncharacterized protein</fullName>
    </submittedName>
</protein>
<proteinExistence type="predicted"/>
<organism evidence="1 2">
    <name type="scientific">Bilifractor porci</name>
    <dbReference type="NCBI Taxonomy" id="2606636"/>
    <lineage>
        <taxon>Bacteria</taxon>
        <taxon>Bacillati</taxon>
        <taxon>Bacillota</taxon>
        <taxon>Clostridia</taxon>
        <taxon>Lachnospirales</taxon>
        <taxon>Lachnospiraceae</taxon>
        <taxon>Bilifractor</taxon>
    </lineage>
</organism>
<evidence type="ECO:0000313" key="1">
    <source>
        <dbReference type="EMBL" id="MST81558.1"/>
    </source>
</evidence>
<dbReference type="RefSeq" id="WP_154457356.1">
    <property type="nucleotide sequence ID" value="NZ_VUMV01000002.1"/>
</dbReference>
<keyword evidence="2" id="KW-1185">Reference proteome</keyword>
<dbReference type="AlphaFoldDB" id="A0A7X2P7A6"/>
<name>A0A7X2P7A6_9FIRM</name>
<sequence>MRVISQNRRIDVNYDSCTFYVTEEDHYMIVAHISGAEDVYVMGMYQSLDRVREVFRSIANEYVSGTKCYALPRKVDV</sequence>
<dbReference type="EMBL" id="VUMV01000002">
    <property type="protein sequence ID" value="MST81558.1"/>
    <property type="molecule type" value="Genomic_DNA"/>
</dbReference>
<gene>
    <name evidence="1" type="ORF">FYJ60_04445</name>
</gene>
<accession>A0A7X2P7A6</accession>
<reference evidence="1 2" key="1">
    <citation type="submission" date="2019-08" db="EMBL/GenBank/DDBJ databases">
        <title>In-depth cultivation of the pig gut microbiome towards novel bacterial diversity and tailored functional studies.</title>
        <authorList>
            <person name="Wylensek D."/>
            <person name="Hitch T.C.A."/>
            <person name="Clavel T."/>
        </authorList>
    </citation>
    <scope>NUCLEOTIDE SEQUENCE [LARGE SCALE GENOMIC DNA]</scope>
    <source>
        <strain evidence="1 2">Oil+RF-744-WCA-WT-13</strain>
    </source>
</reference>